<accession>A0ABR3G5G7</accession>
<protein>
    <submittedName>
        <fullName evidence="2">Uncharacterized protein</fullName>
    </submittedName>
</protein>
<proteinExistence type="predicted"/>
<organism evidence="2 3">
    <name type="scientific">Discina gigas</name>
    <dbReference type="NCBI Taxonomy" id="1032678"/>
    <lineage>
        <taxon>Eukaryota</taxon>
        <taxon>Fungi</taxon>
        <taxon>Dikarya</taxon>
        <taxon>Ascomycota</taxon>
        <taxon>Pezizomycotina</taxon>
        <taxon>Pezizomycetes</taxon>
        <taxon>Pezizales</taxon>
        <taxon>Discinaceae</taxon>
        <taxon>Discina</taxon>
    </lineage>
</organism>
<feature type="region of interest" description="Disordered" evidence="1">
    <location>
        <begin position="1"/>
        <end position="31"/>
    </location>
</feature>
<dbReference type="Proteomes" id="UP001447188">
    <property type="component" value="Unassembled WGS sequence"/>
</dbReference>
<gene>
    <name evidence="2" type="ORF">Q9L58_010298</name>
</gene>
<dbReference type="EMBL" id="JBBBZM010000362">
    <property type="protein sequence ID" value="KAL0630851.1"/>
    <property type="molecule type" value="Genomic_DNA"/>
</dbReference>
<name>A0ABR3G5G7_9PEZI</name>
<reference evidence="2 3" key="1">
    <citation type="submission" date="2024-02" db="EMBL/GenBank/DDBJ databases">
        <title>Discinaceae phylogenomics.</title>
        <authorList>
            <person name="Dirks A.C."/>
            <person name="James T.Y."/>
        </authorList>
    </citation>
    <scope>NUCLEOTIDE SEQUENCE [LARGE SCALE GENOMIC DNA]</scope>
    <source>
        <strain evidence="2 3">ACD0624</strain>
    </source>
</reference>
<feature type="compositionally biased region" description="Low complexity" evidence="1">
    <location>
        <begin position="8"/>
        <end position="26"/>
    </location>
</feature>
<sequence>MSALTERSPSVSSPSTVLPSIPSSSTNDRDHPDVIDAFHTFLRDAANHPSPLPPGVTGVYWLYLKPLTLRRVSPEMHERARIRREMLGNTGGRLAAFARKSKFDYYANSSTLVITLQNREHEIASAFVQDFRRQMWDHGFYWPQWRYDQEQVRLSGACPVLLDYGGALPKFESDASLAWRTVRYPFLVCEVVNNETSYQVLEKMRPYLLGSRGMVRFFVVIKLERADTRPGKHLLTEALEYSKPAKRCRTEEAAATGAAGLYRAQRDSESRRLVPLQDEEEWIPGQSKGKVTKASISVYTSSMNPSITGVPTRAVETIFESLEVWPEKSVDGMTLSWNNFGVKNIPEAVRTKLAIIKFHHLHEFIATLVEDENKTPGQERLQIEVDGENVEIDWSDEPNTEIDDDE</sequence>
<keyword evidence="3" id="KW-1185">Reference proteome</keyword>
<comment type="caution">
    <text evidence="2">The sequence shown here is derived from an EMBL/GenBank/DDBJ whole genome shotgun (WGS) entry which is preliminary data.</text>
</comment>
<evidence type="ECO:0000313" key="2">
    <source>
        <dbReference type="EMBL" id="KAL0630851.1"/>
    </source>
</evidence>
<evidence type="ECO:0000256" key="1">
    <source>
        <dbReference type="SAM" id="MobiDB-lite"/>
    </source>
</evidence>
<evidence type="ECO:0000313" key="3">
    <source>
        <dbReference type="Proteomes" id="UP001447188"/>
    </source>
</evidence>